<sequence length="92" mass="10271">MQRTVNHYPAEIALAQSECPLTDLKNPDDMVIFAESSAKHQRIGKLPRSCNLQPIDYVYALIRARRCESPGDLQRGQGWTGKRLNSSIGSVT</sequence>
<organism evidence="2 3">
    <name type="scientific">Necator americanus</name>
    <name type="common">Human hookworm</name>
    <dbReference type="NCBI Taxonomy" id="51031"/>
    <lineage>
        <taxon>Eukaryota</taxon>
        <taxon>Metazoa</taxon>
        <taxon>Ecdysozoa</taxon>
        <taxon>Nematoda</taxon>
        <taxon>Chromadorea</taxon>
        <taxon>Rhabditida</taxon>
        <taxon>Rhabditina</taxon>
        <taxon>Rhabditomorpha</taxon>
        <taxon>Strongyloidea</taxon>
        <taxon>Ancylostomatidae</taxon>
        <taxon>Bunostominae</taxon>
        <taxon>Necator</taxon>
    </lineage>
</organism>
<gene>
    <name evidence="2" type="primary">Necator_chrX.g24961</name>
    <name evidence="2" type="ORF">RB195_024796</name>
</gene>
<feature type="region of interest" description="Disordered" evidence="1">
    <location>
        <begin position="70"/>
        <end position="92"/>
    </location>
</feature>
<protein>
    <submittedName>
        <fullName evidence="2">Uncharacterized protein</fullName>
    </submittedName>
</protein>
<dbReference type="EMBL" id="JAVFWL010000006">
    <property type="protein sequence ID" value="KAK6764606.1"/>
    <property type="molecule type" value="Genomic_DNA"/>
</dbReference>
<dbReference type="Proteomes" id="UP001303046">
    <property type="component" value="Unassembled WGS sequence"/>
</dbReference>
<accession>A0ABR1ERS6</accession>
<reference evidence="2 3" key="1">
    <citation type="submission" date="2023-08" db="EMBL/GenBank/DDBJ databases">
        <title>A Necator americanus chromosomal reference genome.</title>
        <authorList>
            <person name="Ilik V."/>
            <person name="Petrzelkova K.J."/>
            <person name="Pardy F."/>
            <person name="Fuh T."/>
            <person name="Niatou-Singa F.S."/>
            <person name="Gouil Q."/>
            <person name="Baker L."/>
            <person name="Ritchie M.E."/>
            <person name="Jex A.R."/>
            <person name="Gazzola D."/>
            <person name="Li H."/>
            <person name="Toshio Fujiwara R."/>
            <person name="Zhan B."/>
            <person name="Aroian R.V."/>
            <person name="Pafco B."/>
            <person name="Schwarz E.M."/>
        </authorList>
    </citation>
    <scope>NUCLEOTIDE SEQUENCE [LARGE SCALE GENOMIC DNA]</scope>
    <source>
        <strain evidence="2 3">Aroian</strain>
        <tissue evidence="2">Whole animal</tissue>
    </source>
</reference>
<feature type="compositionally biased region" description="Polar residues" evidence="1">
    <location>
        <begin position="83"/>
        <end position="92"/>
    </location>
</feature>
<proteinExistence type="predicted"/>
<evidence type="ECO:0000313" key="2">
    <source>
        <dbReference type="EMBL" id="KAK6764606.1"/>
    </source>
</evidence>
<evidence type="ECO:0000313" key="3">
    <source>
        <dbReference type="Proteomes" id="UP001303046"/>
    </source>
</evidence>
<name>A0ABR1ERS6_NECAM</name>
<evidence type="ECO:0000256" key="1">
    <source>
        <dbReference type="SAM" id="MobiDB-lite"/>
    </source>
</evidence>
<comment type="caution">
    <text evidence="2">The sequence shown here is derived from an EMBL/GenBank/DDBJ whole genome shotgun (WGS) entry which is preliminary data.</text>
</comment>
<keyword evidence="3" id="KW-1185">Reference proteome</keyword>